<comment type="caution">
    <text evidence="4">The sequence shown here is derived from an EMBL/GenBank/DDBJ whole genome shotgun (WGS) entry which is preliminary data.</text>
</comment>
<evidence type="ECO:0000256" key="2">
    <source>
        <dbReference type="PROSITE-ProRule" id="PRU00703"/>
    </source>
</evidence>
<protein>
    <submittedName>
        <fullName evidence="4">CBS domain-containing protein</fullName>
    </submittedName>
</protein>
<dbReference type="Pfam" id="PF00571">
    <property type="entry name" value="CBS"/>
    <property type="match status" value="2"/>
</dbReference>
<evidence type="ECO:0000259" key="3">
    <source>
        <dbReference type="PROSITE" id="PS51371"/>
    </source>
</evidence>
<dbReference type="RefSeq" id="WP_310921250.1">
    <property type="nucleotide sequence ID" value="NZ_JAMQON010000006.1"/>
</dbReference>
<dbReference type="Gene3D" id="3.10.580.10">
    <property type="entry name" value="CBS-domain"/>
    <property type="match status" value="1"/>
</dbReference>
<organism evidence="4 5">
    <name type="scientific">Haloarcula saliterrae</name>
    <dbReference type="NCBI Taxonomy" id="2950534"/>
    <lineage>
        <taxon>Archaea</taxon>
        <taxon>Methanobacteriati</taxon>
        <taxon>Methanobacteriota</taxon>
        <taxon>Stenosarchaea group</taxon>
        <taxon>Halobacteria</taxon>
        <taxon>Halobacteriales</taxon>
        <taxon>Haloarculaceae</taxon>
        <taxon>Haloarcula</taxon>
    </lineage>
</organism>
<gene>
    <name evidence="4" type="ORF">NDI56_18590</name>
</gene>
<dbReference type="PROSITE" id="PS51371">
    <property type="entry name" value="CBS"/>
    <property type="match status" value="2"/>
</dbReference>
<feature type="domain" description="CBS" evidence="3">
    <location>
        <begin position="75"/>
        <end position="127"/>
    </location>
</feature>
<dbReference type="SUPFAM" id="SSF54631">
    <property type="entry name" value="CBS-domain pair"/>
    <property type="match status" value="1"/>
</dbReference>
<dbReference type="InterPro" id="IPR051257">
    <property type="entry name" value="Diverse_CBS-Domain"/>
</dbReference>
<evidence type="ECO:0000313" key="4">
    <source>
        <dbReference type="EMBL" id="MDS0261414.1"/>
    </source>
</evidence>
<dbReference type="PANTHER" id="PTHR43080:SF2">
    <property type="entry name" value="CBS DOMAIN-CONTAINING PROTEIN"/>
    <property type="match status" value="1"/>
</dbReference>
<proteinExistence type="predicted"/>
<dbReference type="EMBL" id="JAMQON010000006">
    <property type="protein sequence ID" value="MDS0261414.1"/>
    <property type="molecule type" value="Genomic_DNA"/>
</dbReference>
<dbReference type="InterPro" id="IPR000644">
    <property type="entry name" value="CBS_dom"/>
</dbReference>
<evidence type="ECO:0000313" key="5">
    <source>
        <dbReference type="Proteomes" id="UP001259659"/>
    </source>
</evidence>
<feature type="domain" description="CBS" evidence="3">
    <location>
        <begin position="10"/>
        <end position="66"/>
    </location>
</feature>
<keyword evidence="5" id="KW-1185">Reference proteome</keyword>
<dbReference type="Proteomes" id="UP001259659">
    <property type="component" value="Unassembled WGS sequence"/>
</dbReference>
<keyword evidence="1 2" id="KW-0129">CBS domain</keyword>
<accession>A0ABU2FGM9</accession>
<dbReference type="InterPro" id="IPR046342">
    <property type="entry name" value="CBS_dom_sf"/>
</dbReference>
<evidence type="ECO:0000256" key="1">
    <source>
        <dbReference type="ARBA" id="ARBA00023122"/>
    </source>
</evidence>
<sequence>MADQPVSDVMTAPVLTVAPTDRTSDVVRAMAREDIKSVVVITEECAVEGIFTATDYMELGVAAQDTSATTVGDCMTTGVETVAPTASVATAAQRMVSNDISHLPVVDSDDRVTGMVSSTDLTACLAV</sequence>
<dbReference type="SMART" id="SM00116">
    <property type="entry name" value="CBS"/>
    <property type="match status" value="2"/>
</dbReference>
<dbReference type="PANTHER" id="PTHR43080">
    <property type="entry name" value="CBS DOMAIN-CONTAINING PROTEIN CBSX3, MITOCHONDRIAL"/>
    <property type="match status" value="1"/>
</dbReference>
<name>A0ABU2FGM9_9EURY</name>
<reference evidence="4 5" key="1">
    <citation type="submission" date="2022-06" db="EMBL/GenBank/DDBJ databases">
        <title>Haloarcula sp. a new haloarchaeum isolate from saline soil.</title>
        <authorList>
            <person name="Strakova D."/>
            <person name="Galisteo C."/>
            <person name="Sanchez-Porro C."/>
            <person name="Ventosa A."/>
        </authorList>
    </citation>
    <scope>NUCLEOTIDE SEQUENCE [LARGE SCALE GENOMIC DNA]</scope>
    <source>
        <strain evidence="4 5">S1CR25-12</strain>
    </source>
</reference>